<dbReference type="SUPFAM" id="SSF54631">
    <property type="entry name" value="CBS-domain pair"/>
    <property type="match status" value="1"/>
</dbReference>
<evidence type="ECO:0000313" key="5">
    <source>
        <dbReference type="Proteomes" id="UP001180531"/>
    </source>
</evidence>
<organism evidence="4 5">
    <name type="scientific">Streptomyces hesseae</name>
    <dbReference type="NCBI Taxonomy" id="3075519"/>
    <lineage>
        <taxon>Bacteria</taxon>
        <taxon>Bacillati</taxon>
        <taxon>Actinomycetota</taxon>
        <taxon>Actinomycetes</taxon>
        <taxon>Kitasatosporales</taxon>
        <taxon>Streptomycetaceae</taxon>
        <taxon>Streptomyces</taxon>
    </lineage>
</organism>
<dbReference type="Pfam" id="PF00571">
    <property type="entry name" value="CBS"/>
    <property type="match status" value="2"/>
</dbReference>
<dbReference type="EMBL" id="JAVRFI010000010">
    <property type="protein sequence ID" value="MDT0450841.1"/>
    <property type="molecule type" value="Genomic_DNA"/>
</dbReference>
<evidence type="ECO:0000259" key="3">
    <source>
        <dbReference type="PROSITE" id="PS51371"/>
    </source>
</evidence>
<reference evidence="4" key="1">
    <citation type="submission" date="2024-05" db="EMBL/GenBank/DDBJ databases">
        <title>30 novel species of actinomycetes from the DSMZ collection.</title>
        <authorList>
            <person name="Nouioui I."/>
        </authorList>
    </citation>
    <scope>NUCLEOTIDE SEQUENCE</scope>
    <source>
        <strain evidence="4">DSM 40473</strain>
    </source>
</reference>
<dbReference type="PROSITE" id="PS51371">
    <property type="entry name" value="CBS"/>
    <property type="match status" value="2"/>
</dbReference>
<comment type="caution">
    <text evidence="4">The sequence shown here is derived from an EMBL/GenBank/DDBJ whole genome shotgun (WGS) entry which is preliminary data.</text>
</comment>
<dbReference type="PANTHER" id="PTHR43080:SF2">
    <property type="entry name" value="CBS DOMAIN-CONTAINING PROTEIN"/>
    <property type="match status" value="1"/>
</dbReference>
<dbReference type="InterPro" id="IPR046342">
    <property type="entry name" value="CBS_dom_sf"/>
</dbReference>
<dbReference type="CDD" id="cd04622">
    <property type="entry name" value="CBS_pair_HRP1_like"/>
    <property type="match status" value="1"/>
</dbReference>
<gene>
    <name evidence="4" type="ORF">RM609_17400</name>
</gene>
<dbReference type="Proteomes" id="UP001180531">
    <property type="component" value="Unassembled WGS sequence"/>
</dbReference>
<feature type="domain" description="CBS" evidence="3">
    <location>
        <begin position="73"/>
        <end position="130"/>
    </location>
</feature>
<keyword evidence="5" id="KW-1185">Reference proteome</keyword>
<dbReference type="RefSeq" id="WP_311611913.1">
    <property type="nucleotide sequence ID" value="NZ_JAVRFI010000010.1"/>
</dbReference>
<evidence type="ECO:0000313" key="4">
    <source>
        <dbReference type="EMBL" id="MDT0450841.1"/>
    </source>
</evidence>
<accession>A0ABU2SQD4</accession>
<name>A0ABU2SQD4_9ACTN</name>
<dbReference type="SMART" id="SM00116">
    <property type="entry name" value="CBS"/>
    <property type="match status" value="2"/>
</dbReference>
<dbReference type="InterPro" id="IPR000644">
    <property type="entry name" value="CBS_dom"/>
</dbReference>
<keyword evidence="1 2" id="KW-0129">CBS domain</keyword>
<dbReference type="InterPro" id="IPR051257">
    <property type="entry name" value="Diverse_CBS-Domain"/>
</dbReference>
<proteinExistence type="predicted"/>
<dbReference type="Gene3D" id="3.10.580.10">
    <property type="entry name" value="CBS-domain"/>
    <property type="match status" value="1"/>
</dbReference>
<protein>
    <submittedName>
        <fullName evidence="4">CBS domain-containing protein</fullName>
    </submittedName>
</protein>
<dbReference type="PANTHER" id="PTHR43080">
    <property type="entry name" value="CBS DOMAIN-CONTAINING PROTEIN CBSX3, MITOCHONDRIAL"/>
    <property type="match status" value="1"/>
</dbReference>
<evidence type="ECO:0000256" key="1">
    <source>
        <dbReference type="ARBA" id="ARBA00023122"/>
    </source>
</evidence>
<sequence length="140" mass="15441">MTRAKDIMHEGAQWITRDETLSRAAQVMQMLDVGALPVSDDNGRLCGIITDRDIVVKCLAQGKDPARTTAGDICEGTPRWIDAGADVEDVLHEMESHKIRRLPVIENKRLVGMISEADVARHLPDNQVAEFAGMIYSTAK</sequence>
<evidence type="ECO:0000256" key="2">
    <source>
        <dbReference type="PROSITE-ProRule" id="PRU00703"/>
    </source>
</evidence>
<feature type="domain" description="CBS" evidence="3">
    <location>
        <begin position="8"/>
        <end position="65"/>
    </location>
</feature>